<feature type="non-terminal residue" evidence="8">
    <location>
        <position position="1"/>
    </location>
</feature>
<dbReference type="SUPFAM" id="SSF53335">
    <property type="entry name" value="S-adenosyl-L-methionine-dependent methyltransferases"/>
    <property type="match status" value="1"/>
</dbReference>
<accession>A0ABT3WN20</accession>
<keyword evidence="9" id="KW-1185">Reference proteome</keyword>
<keyword evidence="5 7" id="KW-0949">S-adenosyl-L-methionine</keyword>
<dbReference type="InterPro" id="IPR012263">
    <property type="entry name" value="M_m6A_EcoRV"/>
</dbReference>
<dbReference type="Pfam" id="PF02086">
    <property type="entry name" value="MethyltransfD12"/>
    <property type="match status" value="1"/>
</dbReference>
<reference evidence="8 9" key="1">
    <citation type="submission" date="2022-07" db="EMBL/GenBank/DDBJ databases">
        <title>Bombella genomes.</title>
        <authorList>
            <person name="Harer L."/>
            <person name="Styblova S."/>
            <person name="Ehrmann M."/>
        </authorList>
    </citation>
    <scope>NUCLEOTIDE SEQUENCE [LARGE SCALE GENOMIC DNA]</scope>
    <source>
        <strain evidence="8 9">TMW 2.2556</strain>
    </source>
</reference>
<feature type="non-terminal residue" evidence="8">
    <location>
        <position position="233"/>
    </location>
</feature>
<dbReference type="InterPro" id="IPR002052">
    <property type="entry name" value="DNA_methylase_N6_adenine_CS"/>
</dbReference>
<dbReference type="InterPro" id="IPR012327">
    <property type="entry name" value="MeTrfase_D12"/>
</dbReference>
<comment type="caution">
    <text evidence="8">The sequence shown here is derived from an EMBL/GenBank/DDBJ whole genome shotgun (WGS) entry which is preliminary data.</text>
</comment>
<evidence type="ECO:0000256" key="5">
    <source>
        <dbReference type="ARBA" id="ARBA00022691"/>
    </source>
</evidence>
<dbReference type="GO" id="GO:0032259">
    <property type="term" value="P:methylation"/>
    <property type="evidence" value="ECO:0007669"/>
    <property type="project" value="UniProtKB-KW"/>
</dbReference>
<dbReference type="GO" id="GO:0008168">
    <property type="term" value="F:methyltransferase activity"/>
    <property type="evidence" value="ECO:0007669"/>
    <property type="project" value="UniProtKB-KW"/>
</dbReference>
<protein>
    <recommendedName>
        <fullName evidence="2 7">Site-specific DNA-methyltransferase (adenine-specific)</fullName>
        <ecNumber evidence="2 7">2.1.1.72</ecNumber>
    </recommendedName>
</protein>
<evidence type="ECO:0000256" key="6">
    <source>
        <dbReference type="ARBA" id="ARBA00047942"/>
    </source>
</evidence>
<dbReference type="PANTHER" id="PTHR30481:SF3">
    <property type="entry name" value="DNA ADENINE METHYLASE"/>
    <property type="match status" value="1"/>
</dbReference>
<keyword evidence="3 7" id="KW-0489">Methyltransferase</keyword>
<dbReference type="NCBIfam" id="TIGR00571">
    <property type="entry name" value="dam"/>
    <property type="match status" value="1"/>
</dbReference>
<dbReference type="PROSITE" id="PS00092">
    <property type="entry name" value="N6_MTASE"/>
    <property type="match status" value="1"/>
</dbReference>
<dbReference type="PANTHER" id="PTHR30481">
    <property type="entry name" value="DNA ADENINE METHYLASE"/>
    <property type="match status" value="1"/>
</dbReference>
<evidence type="ECO:0000313" key="8">
    <source>
        <dbReference type="EMBL" id="MCX5620512.1"/>
    </source>
</evidence>
<dbReference type="RefSeq" id="WP_266138001.1">
    <property type="nucleotide sequence ID" value="NZ_JANIDX010000017.1"/>
</dbReference>
<evidence type="ECO:0000256" key="4">
    <source>
        <dbReference type="ARBA" id="ARBA00022679"/>
    </source>
</evidence>
<keyword evidence="4 7" id="KW-0808">Transferase</keyword>
<gene>
    <name evidence="8" type="ORF">NQF89_08820</name>
</gene>
<sequence length="233" mass="26687">PFVKWAGGKRQLVAILQEELPERFDTYYEPFLGGGALFFSQLPQKAVISDINSHLINAYTIIRDELPCLLQALSRHQNTPDYFYAIRAQDPTTLSKVEQASRFIFLNKTCFNGLYRENKKGQFNTPFGKYKNPNILDATNLTAIHGYLNKNTIEINCHDYKKVHFTAQKGDFVYLDPPYVPLTPTANFSSYTKQGFTLQDQEDLAALFKELSHKGVKAMLSNSNTEIVRELYR</sequence>
<dbReference type="Gene3D" id="1.10.1020.10">
    <property type="entry name" value="Adenine-specific Methyltransferase, Domain 2"/>
    <property type="match status" value="1"/>
</dbReference>
<proteinExistence type="inferred from homology"/>
<name>A0ABT3WN20_9PROT</name>
<evidence type="ECO:0000313" key="9">
    <source>
        <dbReference type="Proteomes" id="UP001165575"/>
    </source>
</evidence>
<evidence type="ECO:0000256" key="7">
    <source>
        <dbReference type="RuleBase" id="RU361257"/>
    </source>
</evidence>
<dbReference type="PRINTS" id="PR00505">
    <property type="entry name" value="D12N6MTFRASE"/>
</dbReference>
<dbReference type="EMBL" id="JANIDX010000017">
    <property type="protein sequence ID" value="MCX5620512.1"/>
    <property type="molecule type" value="Genomic_DNA"/>
</dbReference>
<evidence type="ECO:0000256" key="2">
    <source>
        <dbReference type="ARBA" id="ARBA00011900"/>
    </source>
</evidence>
<dbReference type="Gene3D" id="3.40.50.150">
    <property type="entry name" value="Vaccinia Virus protein VP39"/>
    <property type="match status" value="1"/>
</dbReference>
<evidence type="ECO:0000256" key="1">
    <source>
        <dbReference type="ARBA" id="ARBA00006594"/>
    </source>
</evidence>
<evidence type="ECO:0000256" key="3">
    <source>
        <dbReference type="ARBA" id="ARBA00022603"/>
    </source>
</evidence>
<dbReference type="PIRSF" id="PIRSF000398">
    <property type="entry name" value="M_m6A_EcoRV"/>
    <property type="match status" value="1"/>
</dbReference>
<organism evidence="8 9">
    <name type="scientific">Bombella pollinis</name>
    <dbReference type="NCBI Taxonomy" id="2967337"/>
    <lineage>
        <taxon>Bacteria</taxon>
        <taxon>Pseudomonadati</taxon>
        <taxon>Pseudomonadota</taxon>
        <taxon>Alphaproteobacteria</taxon>
        <taxon>Acetobacterales</taxon>
        <taxon>Acetobacteraceae</taxon>
        <taxon>Bombella</taxon>
    </lineage>
</organism>
<dbReference type="Proteomes" id="UP001165575">
    <property type="component" value="Unassembled WGS sequence"/>
</dbReference>
<dbReference type="InterPro" id="IPR029063">
    <property type="entry name" value="SAM-dependent_MTases_sf"/>
</dbReference>
<comment type="catalytic activity">
    <reaction evidence="6 7">
        <text>a 2'-deoxyadenosine in DNA + S-adenosyl-L-methionine = an N(6)-methyl-2'-deoxyadenosine in DNA + S-adenosyl-L-homocysteine + H(+)</text>
        <dbReference type="Rhea" id="RHEA:15197"/>
        <dbReference type="Rhea" id="RHEA-COMP:12418"/>
        <dbReference type="Rhea" id="RHEA-COMP:12419"/>
        <dbReference type="ChEBI" id="CHEBI:15378"/>
        <dbReference type="ChEBI" id="CHEBI:57856"/>
        <dbReference type="ChEBI" id="CHEBI:59789"/>
        <dbReference type="ChEBI" id="CHEBI:90615"/>
        <dbReference type="ChEBI" id="CHEBI:90616"/>
        <dbReference type="EC" id="2.1.1.72"/>
    </reaction>
</comment>
<dbReference type="InterPro" id="IPR023095">
    <property type="entry name" value="Ade_MeTrfase_dom_2"/>
</dbReference>
<dbReference type="EC" id="2.1.1.72" evidence="2 7"/>
<comment type="similarity">
    <text evidence="1 7">Belongs to the N(4)/N(6)-methyltransferase family.</text>
</comment>